<name>A0A0L6UE67_9BASI</name>
<dbReference type="VEuPathDB" id="FungiDB:VP01_692g3"/>
<evidence type="ECO:0000256" key="1">
    <source>
        <dbReference type="SAM" id="MobiDB-lite"/>
    </source>
</evidence>
<feature type="region of interest" description="Disordered" evidence="1">
    <location>
        <begin position="94"/>
        <end position="117"/>
    </location>
</feature>
<keyword evidence="3" id="KW-1185">Reference proteome</keyword>
<feature type="compositionally biased region" description="Basic residues" evidence="1">
    <location>
        <begin position="106"/>
        <end position="117"/>
    </location>
</feature>
<proteinExistence type="predicted"/>
<dbReference type="AlphaFoldDB" id="A0A0L6UE67"/>
<organism evidence="2 3">
    <name type="scientific">Puccinia sorghi</name>
    <dbReference type="NCBI Taxonomy" id="27349"/>
    <lineage>
        <taxon>Eukaryota</taxon>
        <taxon>Fungi</taxon>
        <taxon>Dikarya</taxon>
        <taxon>Basidiomycota</taxon>
        <taxon>Pucciniomycotina</taxon>
        <taxon>Pucciniomycetes</taxon>
        <taxon>Pucciniales</taxon>
        <taxon>Pucciniaceae</taxon>
        <taxon>Puccinia</taxon>
    </lineage>
</organism>
<evidence type="ECO:0000313" key="3">
    <source>
        <dbReference type="Proteomes" id="UP000037035"/>
    </source>
</evidence>
<gene>
    <name evidence="2" type="ORF">VP01_692g3</name>
</gene>
<accession>A0A0L6UE67</accession>
<dbReference type="Proteomes" id="UP000037035">
    <property type="component" value="Unassembled WGS sequence"/>
</dbReference>
<sequence>MDKSIDSFRHCFRSLTEVSTKFDKASLEAVSVIFALKRLPPSFSVFRHLQFAGFKGDDDIGFEKFLEDLEIEVRRQREAQQQLLASAARAMVVAPSHNDSGPGSSTKKKGRRFCSNV</sequence>
<dbReference type="EMBL" id="LAVV01012305">
    <property type="protein sequence ID" value="KNZ46816.1"/>
    <property type="molecule type" value="Genomic_DNA"/>
</dbReference>
<comment type="caution">
    <text evidence="2">The sequence shown here is derived from an EMBL/GenBank/DDBJ whole genome shotgun (WGS) entry which is preliminary data.</text>
</comment>
<protein>
    <submittedName>
        <fullName evidence="2">Uncharacterized protein</fullName>
    </submittedName>
</protein>
<reference evidence="2 3" key="1">
    <citation type="submission" date="2015-08" db="EMBL/GenBank/DDBJ databases">
        <title>Next Generation Sequencing and Analysis of the Genome of Puccinia sorghi L Schw, the Causal Agent of Maize Common Rust.</title>
        <authorList>
            <person name="Rochi L."/>
            <person name="Burguener G."/>
            <person name="Darino M."/>
            <person name="Turjanski A."/>
            <person name="Kreff E."/>
            <person name="Dieguez M.J."/>
            <person name="Sacco F."/>
        </authorList>
    </citation>
    <scope>NUCLEOTIDE SEQUENCE [LARGE SCALE GENOMIC DNA]</scope>
    <source>
        <strain evidence="2 3">RO10H11247</strain>
    </source>
</reference>
<evidence type="ECO:0000313" key="2">
    <source>
        <dbReference type="EMBL" id="KNZ46816.1"/>
    </source>
</evidence>